<dbReference type="EMBL" id="CP070245">
    <property type="protein sequence ID" value="QRV36709.1"/>
    <property type="molecule type" value="Genomic_DNA"/>
</dbReference>
<name>A0ABD7D602_9ACTN</name>
<evidence type="ECO:0000313" key="2">
    <source>
        <dbReference type="Proteomes" id="UP000623926"/>
    </source>
</evidence>
<protein>
    <submittedName>
        <fullName evidence="1">Integrase</fullName>
    </submittedName>
</protein>
<reference evidence="1 2" key="1">
    <citation type="submission" date="2021-02" db="EMBL/GenBank/DDBJ databases">
        <title>FDA dAtabase for Regulatory Grade micrObial Sequences (FDA-ARGOS): Supporting development and validation of Infectious Disease Dx tests.</title>
        <authorList>
            <person name="Sproer C."/>
            <person name="Gronow S."/>
            <person name="Severitt S."/>
            <person name="Schroder I."/>
            <person name="Tallon L."/>
            <person name="Sadzewicz L."/>
            <person name="Zhao X."/>
            <person name="Boylan J."/>
            <person name="Ott S."/>
            <person name="Bowen H."/>
            <person name="Vavikolanu K."/>
            <person name="Mehta A."/>
            <person name="Aluvathingal J."/>
            <person name="Nadendla S."/>
            <person name="Lowell S."/>
            <person name="Myers T."/>
            <person name="Yan Y."/>
            <person name="Sichtig H."/>
        </authorList>
    </citation>
    <scope>NUCLEOTIDE SEQUENCE [LARGE SCALE GENOMIC DNA]</scope>
    <source>
        <strain evidence="1 2">FDAARGOS_1212</strain>
    </source>
</reference>
<dbReference type="AlphaFoldDB" id="A0ABD7D602"/>
<dbReference type="Proteomes" id="UP000623926">
    <property type="component" value="Chromosome"/>
</dbReference>
<dbReference type="RefSeq" id="WP_030120271.1">
    <property type="nucleotide sequence ID" value="NZ_CP070245.1"/>
</dbReference>
<sequence>MNHPLPQPRTTSAFADDEPVLASHPLLPGAHSPLFGNSENWDFNGALRRPANLTPGGWKLMFTRFEGAWKLRAREVAMIALNPRHRLVLSSGIPAPRRPNDPRSVVMTLGAMRNLAVWAAERGLSSDLTTWRDHHLHAYLAELKERISADTALTHVKAVRELHRCGPLLTGGGLPADPWTGMSSRAAAGVTWTKTTRDISTPVIPPEIWFPLVNAAWTYIDRFGPDILHANRIYENLRDKARTDGTMASLSLRRWLDDPRHRVPLHHAHEPAARDVGSVHWNLLAWQIGYDPARSRALGTNKTTARKIALDAVARGQCRPASLLDSYVTVTRSDGATGPWHPGLDPRSLQAEIRTLRVACFVFVSALSMMRDGEVHEIIKGSVVQYYGAPAITSALIKGQEDFPVKHWWIIEPVARAIAMAEELTPHPERIFTGVRSRTDFGETFAAAERMATFIKHINATCAMTGLEPIPEGRVAPHMFRRTMSMLTDQFPGSEIALGIQLKHAAARALANRTTQGYAASAASWAEHLDQAVEAARFRNLRELFDTHRNGQPIGFGPGAEQLARTFDKIRDTVAALGGDASVEDAMLRKARISIRFGTLNNCLFDAANPVGALCLENAVIPSGHTGPLPDRCRPERCGNSMLGTQHVAIWDSEERTLLKLLDTPGLPAGRRAALEQQRADVHTLLRKVPR</sequence>
<proteinExistence type="predicted"/>
<accession>A0ABD7D602</accession>
<evidence type="ECO:0000313" key="1">
    <source>
        <dbReference type="EMBL" id="QRV36709.1"/>
    </source>
</evidence>
<gene>
    <name evidence="1" type="ORF">I6J42_23670</name>
</gene>
<organism evidence="1 2">
    <name type="scientific">Streptomyces californicus</name>
    <dbReference type="NCBI Taxonomy" id="67351"/>
    <lineage>
        <taxon>Bacteria</taxon>
        <taxon>Bacillati</taxon>
        <taxon>Actinomycetota</taxon>
        <taxon>Actinomycetes</taxon>
        <taxon>Kitasatosporales</taxon>
        <taxon>Streptomycetaceae</taxon>
        <taxon>Streptomyces</taxon>
    </lineage>
</organism>